<dbReference type="Proteomes" id="UP000838756">
    <property type="component" value="Unassembled WGS sequence"/>
</dbReference>
<feature type="compositionally biased region" description="Low complexity" evidence="1">
    <location>
        <begin position="56"/>
        <end position="67"/>
    </location>
</feature>
<name>A0A8S4RIB2_9NEOP</name>
<keyword evidence="3" id="KW-1185">Reference proteome</keyword>
<evidence type="ECO:0000256" key="1">
    <source>
        <dbReference type="SAM" id="MobiDB-lite"/>
    </source>
</evidence>
<evidence type="ECO:0000313" key="3">
    <source>
        <dbReference type="Proteomes" id="UP000838756"/>
    </source>
</evidence>
<dbReference type="EMBL" id="CAKXAJ010025202">
    <property type="protein sequence ID" value="CAH2236343.1"/>
    <property type="molecule type" value="Genomic_DNA"/>
</dbReference>
<protein>
    <submittedName>
        <fullName evidence="2">Jg10724 protein</fullName>
    </submittedName>
</protein>
<proteinExistence type="predicted"/>
<feature type="region of interest" description="Disordered" evidence="1">
    <location>
        <begin position="56"/>
        <end position="82"/>
    </location>
</feature>
<reference evidence="2" key="1">
    <citation type="submission" date="2022-03" db="EMBL/GenBank/DDBJ databases">
        <authorList>
            <person name="Lindestad O."/>
        </authorList>
    </citation>
    <scope>NUCLEOTIDE SEQUENCE</scope>
</reference>
<evidence type="ECO:0000313" key="2">
    <source>
        <dbReference type="EMBL" id="CAH2236343.1"/>
    </source>
</evidence>
<comment type="caution">
    <text evidence="2">The sequence shown here is derived from an EMBL/GenBank/DDBJ whole genome shotgun (WGS) entry which is preliminary data.</text>
</comment>
<gene>
    <name evidence="2" type="primary">jg10724</name>
    <name evidence="2" type="ORF">PAEG_LOCUS13797</name>
</gene>
<dbReference type="AlphaFoldDB" id="A0A8S4RIB2"/>
<organism evidence="2 3">
    <name type="scientific">Pararge aegeria aegeria</name>
    <dbReference type="NCBI Taxonomy" id="348720"/>
    <lineage>
        <taxon>Eukaryota</taxon>
        <taxon>Metazoa</taxon>
        <taxon>Ecdysozoa</taxon>
        <taxon>Arthropoda</taxon>
        <taxon>Hexapoda</taxon>
        <taxon>Insecta</taxon>
        <taxon>Pterygota</taxon>
        <taxon>Neoptera</taxon>
        <taxon>Endopterygota</taxon>
        <taxon>Lepidoptera</taxon>
        <taxon>Glossata</taxon>
        <taxon>Ditrysia</taxon>
        <taxon>Papilionoidea</taxon>
        <taxon>Nymphalidae</taxon>
        <taxon>Satyrinae</taxon>
        <taxon>Satyrini</taxon>
        <taxon>Parargina</taxon>
        <taxon>Pararge</taxon>
    </lineage>
</organism>
<accession>A0A8S4RIB2</accession>
<sequence>MRSSCRAVTLNSGRIVCDSKRQQTDKKAQWAAALTQCFHVESTILLATLAAFDASVSQSTSPSVTVTRQFRQDSSEDTKGTEKKIDTLYARCLPDS</sequence>
<feature type="compositionally biased region" description="Basic and acidic residues" evidence="1">
    <location>
        <begin position="70"/>
        <end position="82"/>
    </location>
</feature>